<dbReference type="InterPro" id="IPR007074">
    <property type="entry name" value="LicD/FKTN/FKRP_NTP_transf"/>
</dbReference>
<dbReference type="AlphaFoldDB" id="A0A3L6LAG9"/>
<feature type="compositionally biased region" description="Low complexity" evidence="1">
    <location>
        <begin position="183"/>
        <end position="192"/>
    </location>
</feature>
<name>A0A3L6LAG9_9TRYP</name>
<dbReference type="GO" id="GO:0009100">
    <property type="term" value="P:glycoprotein metabolic process"/>
    <property type="evidence" value="ECO:0007669"/>
    <property type="project" value="UniProtKB-ARBA"/>
</dbReference>
<accession>A0A3L6LAG9</accession>
<organism evidence="3">
    <name type="scientific">Trypanosoma brucei equiperdum</name>
    <dbReference type="NCBI Taxonomy" id="630700"/>
    <lineage>
        <taxon>Eukaryota</taxon>
        <taxon>Discoba</taxon>
        <taxon>Euglenozoa</taxon>
        <taxon>Kinetoplastea</taxon>
        <taxon>Metakinetoplastina</taxon>
        <taxon>Trypanosomatida</taxon>
        <taxon>Trypanosomatidae</taxon>
        <taxon>Trypanosoma</taxon>
    </lineage>
</organism>
<feature type="region of interest" description="Disordered" evidence="1">
    <location>
        <begin position="175"/>
        <end position="199"/>
    </location>
</feature>
<dbReference type="PANTHER" id="PTHR43404">
    <property type="entry name" value="LIPOPOLYSACCHARIDE CHOLINEPHOSPHOTRANSFERASE LICD"/>
    <property type="match status" value="1"/>
</dbReference>
<gene>
    <name evidence="3" type="ORF">DPX39_050018500</name>
</gene>
<protein>
    <submittedName>
        <fullName evidence="3">LicD family</fullName>
    </submittedName>
</protein>
<reference evidence="3" key="1">
    <citation type="submission" date="2018-09" db="EMBL/GenBank/DDBJ databases">
        <title>whole genome sequence of T. equiperdum IVM-t1 strain.</title>
        <authorList>
            <person name="Suganuma K."/>
        </authorList>
    </citation>
    <scope>NUCLEOTIDE SEQUENCE [LARGE SCALE GENOMIC DNA]</scope>
    <source>
        <strain evidence="3">IVM-t1</strain>
    </source>
</reference>
<feature type="domain" description="LicD/FKTN/FKRP nucleotidyltransferase" evidence="2">
    <location>
        <begin position="121"/>
        <end position="257"/>
    </location>
</feature>
<dbReference type="Proteomes" id="UP000266743">
    <property type="component" value="Chromosome 5"/>
</dbReference>
<evidence type="ECO:0000256" key="1">
    <source>
        <dbReference type="SAM" id="MobiDB-lite"/>
    </source>
</evidence>
<dbReference type="InterPro" id="IPR052942">
    <property type="entry name" value="LPS_cholinephosphotransferase"/>
</dbReference>
<evidence type="ECO:0000259" key="2">
    <source>
        <dbReference type="Pfam" id="PF04991"/>
    </source>
</evidence>
<proteinExistence type="predicted"/>
<comment type="caution">
    <text evidence="3">The sequence shown here is derived from an EMBL/GenBank/DDBJ whole genome shotgun (WGS) entry which is preliminary data.</text>
</comment>
<dbReference type="PANTHER" id="PTHR43404:SF2">
    <property type="entry name" value="LIPOPOLYSACCHARIDE CHOLINEPHOSPHOTRANSFERASE LICD"/>
    <property type="match status" value="1"/>
</dbReference>
<dbReference type="EMBL" id="QSBY01000005">
    <property type="protein sequence ID" value="RHW72561.1"/>
    <property type="molecule type" value="Genomic_DNA"/>
</dbReference>
<dbReference type="Pfam" id="PF04991">
    <property type="entry name" value="LicD"/>
    <property type="match status" value="1"/>
</dbReference>
<evidence type="ECO:0000313" key="3">
    <source>
        <dbReference type="EMBL" id="RHW72561.1"/>
    </source>
</evidence>
<sequence length="348" mass="39063">MPLNAQQLLFHLARRNSAPPWRWFPTATENKLFERLDTSGSPTAQVVYSQFVQARLQGSCSAGTAPIQLDLFLDELTPSDDGDYILRCPLANSHLMKRLVVPAPMRIAMHGLLQEVIDVFQQAGIRYWAAGGTLLGAVRHGCIIPWDDDVDLAISVEDELKLRSAFKYPCAYGSDDNSGDCNSEYSSESSSNEVEKNDGNNGGNLVLEYVPLFGYKVYSRLLPPPFPSPSLPGVGSSCLRYGYFVDIFIMRESKNRFVLARESAQRTWPDEWWHVDELFPLLQKPFAAVAGCASEQHPQTALQLSVGRYPLMHLHRLYGETCMQEAVIPRELHGRELSYSLRIPLELL</sequence>